<proteinExistence type="predicted"/>
<dbReference type="InterPro" id="IPR011055">
    <property type="entry name" value="Dup_hybrid_motif"/>
</dbReference>
<evidence type="ECO:0000313" key="4">
    <source>
        <dbReference type="EMBL" id="USQ78799.1"/>
    </source>
</evidence>
<organism evidence="4 5">
    <name type="scientific">Ornithinimicrobium faecis</name>
    <dbReference type="NCBI Taxonomy" id="2934158"/>
    <lineage>
        <taxon>Bacteria</taxon>
        <taxon>Bacillati</taxon>
        <taxon>Actinomycetota</taxon>
        <taxon>Actinomycetes</taxon>
        <taxon>Micrococcales</taxon>
        <taxon>Ornithinimicrobiaceae</taxon>
        <taxon>Ornithinimicrobium</taxon>
    </lineage>
</organism>
<evidence type="ECO:0000313" key="5">
    <source>
        <dbReference type="Proteomes" id="UP001056455"/>
    </source>
</evidence>
<feature type="region of interest" description="Disordered" evidence="1">
    <location>
        <begin position="1"/>
        <end position="63"/>
    </location>
</feature>
<name>A0ABY4YQB3_9MICO</name>
<reference evidence="4" key="1">
    <citation type="submission" date="2022-06" db="EMBL/GenBank/DDBJ databases">
        <title>Ornithinimicrobium HY1793.</title>
        <authorList>
            <person name="Huang Y."/>
        </authorList>
    </citation>
    <scope>NUCLEOTIDE SEQUENCE</scope>
    <source>
        <strain evidence="4">HY1793</strain>
    </source>
</reference>
<keyword evidence="2" id="KW-1133">Transmembrane helix</keyword>
<dbReference type="InterPro" id="IPR016047">
    <property type="entry name" value="M23ase_b-sheet_dom"/>
</dbReference>
<gene>
    <name evidence="4" type="ORF">NF556_14355</name>
</gene>
<keyword evidence="5" id="KW-1185">Reference proteome</keyword>
<feature type="compositionally biased region" description="Basic and acidic residues" evidence="1">
    <location>
        <begin position="1"/>
        <end position="15"/>
    </location>
</feature>
<evidence type="ECO:0000256" key="1">
    <source>
        <dbReference type="SAM" id="MobiDB-lite"/>
    </source>
</evidence>
<dbReference type="EMBL" id="CP099489">
    <property type="protein sequence ID" value="USQ78799.1"/>
    <property type="molecule type" value="Genomic_DNA"/>
</dbReference>
<dbReference type="RefSeq" id="WP_252591594.1">
    <property type="nucleotide sequence ID" value="NZ_CP099489.1"/>
</dbReference>
<feature type="transmembrane region" description="Helical" evidence="2">
    <location>
        <begin position="62"/>
        <end position="83"/>
    </location>
</feature>
<accession>A0ABY4YQB3</accession>
<dbReference type="PANTHER" id="PTHR21666:SF270">
    <property type="entry name" value="MUREIN HYDROLASE ACTIVATOR ENVC"/>
    <property type="match status" value="1"/>
</dbReference>
<keyword evidence="2" id="KW-0472">Membrane</keyword>
<dbReference type="SUPFAM" id="SSF51261">
    <property type="entry name" value="Duplicated hybrid motif"/>
    <property type="match status" value="1"/>
</dbReference>
<evidence type="ECO:0000256" key="2">
    <source>
        <dbReference type="SAM" id="Phobius"/>
    </source>
</evidence>
<feature type="compositionally biased region" description="Basic residues" evidence="1">
    <location>
        <begin position="39"/>
        <end position="57"/>
    </location>
</feature>
<keyword evidence="2" id="KW-0812">Transmembrane</keyword>
<dbReference type="InterPro" id="IPR050570">
    <property type="entry name" value="Cell_wall_metabolism_enzyme"/>
</dbReference>
<dbReference type="Proteomes" id="UP001056455">
    <property type="component" value="Chromosome"/>
</dbReference>
<feature type="domain" description="M23ase beta-sheet core" evidence="3">
    <location>
        <begin position="198"/>
        <end position="293"/>
    </location>
</feature>
<evidence type="ECO:0000259" key="3">
    <source>
        <dbReference type="Pfam" id="PF01551"/>
    </source>
</evidence>
<dbReference type="Pfam" id="PF01551">
    <property type="entry name" value="Peptidase_M23"/>
    <property type="match status" value="1"/>
</dbReference>
<dbReference type="PANTHER" id="PTHR21666">
    <property type="entry name" value="PEPTIDASE-RELATED"/>
    <property type="match status" value="1"/>
</dbReference>
<protein>
    <submittedName>
        <fullName evidence="4">M23 family metallopeptidase</fullName>
    </submittedName>
</protein>
<dbReference type="Gene3D" id="2.70.70.10">
    <property type="entry name" value="Glucose Permease (Domain IIA)"/>
    <property type="match status" value="1"/>
</dbReference>
<dbReference type="CDD" id="cd12797">
    <property type="entry name" value="M23_peptidase"/>
    <property type="match status" value="1"/>
</dbReference>
<sequence length="302" mass="31001">MREVAVREPSADRPRSAGAQEPAPTPRSRREARELAQATRRRRPAPAPRHSRRRAPRSRSTTVARLSAPVLVAAVAAASIIGLPASVSAGTPTVAQTRLADAATGLPAAAAADLARQDATASRGAASRLALAQGLGAAAEGKAAMTARGQALSTSLSAGVETTAGGQDRAREVATARAFHEPILDAHQTSSFGWRWGRMHNGIDFGAGHGTPLYAVGLGTVTTAGWNSGLGYHVKITLDTGEVIVYGHLSRIDVSDGDPVAAGSQLGAVGSSGRSTGAHLHLEVRTQDGPIDPAPWLAARRG</sequence>